<name>A0A397JE40_9GLOM</name>
<dbReference type="OrthoDB" id="2423521at2759"/>
<sequence length="218" mass="26168">MKEMVDILVHHNIRSTNLNLHKEINTLSLNKEDYEEEDEKFFINKNNINKIYNDDISNAYCDQFIERMKDNQPISHRSWILQSDTNVKNKLDKYSYILEHYRFEQKYINKVLFSKKDWDEINESVKKDIKLVSSYISDIVEYFFNEVEKVAPVSEVDFDNSFSNMLAKRFLDRNKLKMDVIKNLYNLEAPVSEVDFDNSFSNMLAKRFLDRNKLKMDV</sequence>
<evidence type="ECO:0000313" key="2">
    <source>
        <dbReference type="Proteomes" id="UP000266861"/>
    </source>
</evidence>
<organism evidence="1 2">
    <name type="scientific">Diversispora epigaea</name>
    <dbReference type="NCBI Taxonomy" id="1348612"/>
    <lineage>
        <taxon>Eukaryota</taxon>
        <taxon>Fungi</taxon>
        <taxon>Fungi incertae sedis</taxon>
        <taxon>Mucoromycota</taxon>
        <taxon>Glomeromycotina</taxon>
        <taxon>Glomeromycetes</taxon>
        <taxon>Diversisporales</taxon>
        <taxon>Diversisporaceae</taxon>
        <taxon>Diversispora</taxon>
    </lineage>
</organism>
<dbReference type="AlphaFoldDB" id="A0A397JE40"/>
<keyword evidence="2" id="KW-1185">Reference proteome</keyword>
<accession>A0A397JE40</accession>
<protein>
    <submittedName>
        <fullName evidence="1">Uncharacterized protein</fullName>
    </submittedName>
</protein>
<reference evidence="1 2" key="1">
    <citation type="submission" date="2018-08" db="EMBL/GenBank/DDBJ databases">
        <title>Genome and evolution of the arbuscular mycorrhizal fungus Diversispora epigaea (formerly Glomus versiforme) and its bacterial endosymbionts.</title>
        <authorList>
            <person name="Sun X."/>
            <person name="Fei Z."/>
            <person name="Harrison M."/>
        </authorList>
    </citation>
    <scope>NUCLEOTIDE SEQUENCE [LARGE SCALE GENOMIC DNA]</scope>
    <source>
        <strain evidence="1 2">IT104</strain>
    </source>
</reference>
<comment type="caution">
    <text evidence="1">The sequence shown here is derived from an EMBL/GenBank/DDBJ whole genome shotgun (WGS) entry which is preliminary data.</text>
</comment>
<dbReference type="Proteomes" id="UP000266861">
    <property type="component" value="Unassembled WGS sequence"/>
</dbReference>
<dbReference type="STRING" id="1348612.A0A397JE40"/>
<gene>
    <name evidence="1" type="ORF">Glove_103g166</name>
</gene>
<evidence type="ECO:0000313" key="1">
    <source>
        <dbReference type="EMBL" id="RHZ82930.1"/>
    </source>
</evidence>
<proteinExistence type="predicted"/>
<dbReference type="EMBL" id="PQFF01000096">
    <property type="protein sequence ID" value="RHZ82930.1"/>
    <property type="molecule type" value="Genomic_DNA"/>
</dbReference>